<dbReference type="PANTHER" id="PTHR44845">
    <property type="entry name" value="CARRIER DOMAIN-CONTAINING PROTEIN"/>
    <property type="match status" value="1"/>
</dbReference>
<comment type="caution">
    <text evidence="5">The sequence shown here is derived from an EMBL/GenBank/DDBJ whole genome shotgun (WGS) entry which is preliminary data.</text>
</comment>
<keyword evidence="2" id="KW-0597">Phosphoprotein</keyword>
<dbReference type="OrthoDB" id="416786at2759"/>
<dbReference type="PANTHER" id="PTHR44845:SF4">
    <property type="entry name" value="NONRIBOSOMAL PEPTIDE SYNTHASE INPA"/>
    <property type="match status" value="1"/>
</dbReference>
<dbReference type="InterPro" id="IPR000873">
    <property type="entry name" value="AMP-dep_synth/lig_dom"/>
</dbReference>
<protein>
    <submittedName>
        <fullName evidence="5">Uncharacterized protein</fullName>
    </submittedName>
</protein>
<evidence type="ECO:0000313" key="6">
    <source>
        <dbReference type="Proteomes" id="UP001149165"/>
    </source>
</evidence>
<dbReference type="InterPro" id="IPR045851">
    <property type="entry name" value="AMP-bd_C_sf"/>
</dbReference>
<dbReference type="SUPFAM" id="SSF56801">
    <property type="entry name" value="Acetyl-CoA synthetase-like"/>
    <property type="match status" value="1"/>
</dbReference>
<proteinExistence type="predicted"/>
<evidence type="ECO:0000259" key="4">
    <source>
        <dbReference type="Pfam" id="PF07993"/>
    </source>
</evidence>
<name>A0A9W9FHY5_9EURO</name>
<accession>A0A9W9FHY5</accession>
<dbReference type="SUPFAM" id="SSF51735">
    <property type="entry name" value="NAD(P)-binding Rossmann-fold domains"/>
    <property type="match status" value="1"/>
</dbReference>
<dbReference type="CDD" id="cd05918">
    <property type="entry name" value="A_NRPS_SidN3_like"/>
    <property type="match status" value="1"/>
</dbReference>
<dbReference type="InterPro" id="IPR013120">
    <property type="entry name" value="FAR_NAD-bd"/>
</dbReference>
<reference evidence="5" key="2">
    <citation type="journal article" date="2023" name="IMA Fungus">
        <title>Comparative genomic study of the Penicillium genus elucidates a diverse pangenome and 15 lateral gene transfer events.</title>
        <authorList>
            <person name="Petersen C."/>
            <person name="Sorensen T."/>
            <person name="Nielsen M.R."/>
            <person name="Sondergaard T.E."/>
            <person name="Sorensen J.L."/>
            <person name="Fitzpatrick D.A."/>
            <person name="Frisvad J.C."/>
            <person name="Nielsen K.L."/>
        </authorList>
    </citation>
    <scope>NUCLEOTIDE SEQUENCE</scope>
    <source>
        <strain evidence="5">IBT 30069</strain>
    </source>
</reference>
<evidence type="ECO:0000256" key="1">
    <source>
        <dbReference type="ARBA" id="ARBA00022450"/>
    </source>
</evidence>
<dbReference type="Pfam" id="PF00501">
    <property type="entry name" value="AMP-binding"/>
    <property type="match status" value="1"/>
</dbReference>
<reference evidence="5" key="1">
    <citation type="submission" date="2022-11" db="EMBL/GenBank/DDBJ databases">
        <authorList>
            <person name="Petersen C."/>
        </authorList>
    </citation>
    <scope>NUCLEOTIDE SEQUENCE</scope>
    <source>
        <strain evidence="5">IBT 30069</strain>
    </source>
</reference>
<evidence type="ECO:0000259" key="3">
    <source>
        <dbReference type="Pfam" id="PF00501"/>
    </source>
</evidence>
<dbReference type="InterPro" id="IPR042099">
    <property type="entry name" value="ANL_N_sf"/>
</dbReference>
<dbReference type="Gene3D" id="3.40.50.12780">
    <property type="entry name" value="N-terminal domain of ligase-like"/>
    <property type="match status" value="1"/>
</dbReference>
<dbReference type="InterPro" id="IPR010071">
    <property type="entry name" value="AA_adenyl_dom"/>
</dbReference>
<dbReference type="InterPro" id="IPR036291">
    <property type="entry name" value="NAD(P)-bd_dom_sf"/>
</dbReference>
<keyword evidence="1" id="KW-0596">Phosphopantetheine</keyword>
<feature type="domain" description="Thioester reductase (TE)" evidence="4">
    <location>
        <begin position="873"/>
        <end position="1114"/>
    </location>
</feature>
<dbReference type="Proteomes" id="UP001149165">
    <property type="component" value="Unassembled WGS sequence"/>
</dbReference>
<organism evidence="5 6">
    <name type="scientific">Penicillium angulare</name>
    <dbReference type="NCBI Taxonomy" id="116970"/>
    <lineage>
        <taxon>Eukaryota</taxon>
        <taxon>Fungi</taxon>
        <taxon>Dikarya</taxon>
        <taxon>Ascomycota</taxon>
        <taxon>Pezizomycotina</taxon>
        <taxon>Eurotiomycetes</taxon>
        <taxon>Eurotiomycetidae</taxon>
        <taxon>Eurotiales</taxon>
        <taxon>Aspergillaceae</taxon>
        <taxon>Penicillium</taxon>
    </lineage>
</organism>
<dbReference type="PROSITE" id="PS00455">
    <property type="entry name" value="AMP_BINDING"/>
    <property type="match status" value="1"/>
</dbReference>
<dbReference type="NCBIfam" id="TIGR01733">
    <property type="entry name" value="AA-adenyl-dom"/>
    <property type="match status" value="1"/>
</dbReference>
<gene>
    <name evidence="5" type="ORF">N7456_006578</name>
</gene>
<dbReference type="Pfam" id="PF07993">
    <property type="entry name" value="NAD_binding_4"/>
    <property type="match status" value="1"/>
</dbReference>
<dbReference type="EMBL" id="JAPQKH010000004">
    <property type="protein sequence ID" value="KAJ5100526.1"/>
    <property type="molecule type" value="Genomic_DNA"/>
</dbReference>
<evidence type="ECO:0000313" key="5">
    <source>
        <dbReference type="EMBL" id="KAJ5100526.1"/>
    </source>
</evidence>
<dbReference type="Gene3D" id="3.30.300.30">
    <property type="match status" value="1"/>
</dbReference>
<dbReference type="Gene3D" id="3.40.50.720">
    <property type="entry name" value="NAD(P)-binding Rossmann-like Domain"/>
    <property type="match status" value="1"/>
</dbReference>
<feature type="domain" description="AMP-dependent synthetase/ligase" evidence="3">
    <location>
        <begin position="245"/>
        <end position="578"/>
    </location>
</feature>
<dbReference type="AlphaFoldDB" id="A0A9W9FHY5"/>
<sequence length="1247" mass="138809">MAITKFNYGMDHARHGHFNSASKKYELGGKPAYADLAEATFLVAWAVTIRDYYGQDSPKFSQIKPKLNICSKPPVEAGPDDTRFQEWNLSFEADLTGNDALGYVSQRIGRQHCCSHSKTSGPTGVFIRNYSNPREQRHPNERSQVLKQIQFEIILLVEIFQESTIFEVHINSQKRPDYQPSAVLESFSTVCREVTFKPEGKLCRINILSSFDTKHALQINKRGATKKPGTPETLHALIGRNYDFRPNEISLLSTTTHMTYSELGQQSAAIAQMLTLRGVKTGDHVALCMERTIFSIVAVVGILRTGAAYVPMDSFYPTGRIAQIVEKAEIQYAVTDQAMRHKFDGLPVECIMPVQSEHNKIPENWAAETNPDTSNPAYVMFTSGSTGSPKGVIHEHAAVSQSLLECLDELEIDTSTRFMQSASLAFDASILEVFAPLVAGGCLCMPSQDERNGDLESAMRMMGVTDAWLTSGLTAQIKPENLPGLRSLSVGGESPSVGSLAAWAPRVKFNNLYGLTEAGVWDTVKMGMKTDDDPKNIGRGIGSVACWIVDPENVQRLSPSGVEGELLIQSQYLAKGYLKDPEREAAAFLDSSSLQWRSMISANNGSRLYRTGDLAKFNQHGDLIFVGRQTGFIKIRGLRVDLVEVETAINSNIQQGRSAVIVSDADPSNIEIVAFVETGSHTQNSLADEMHENLTDILPSYMIPSIFIPTKSLPLTASKKLDRQTLKSQLSKMGQRDLLSFRKGGFEDVAYEPIPKTSPTAIELSCIISDMLSCKDHDYAMSLAGQNFPLDAVGLTSIQFVSMLNTIRKNYDKSIRIQDVRQASLNVYDLENLVLDNHSQVPAKVNQIDLLENLKDLLSTMPLAHVRGKTIFLTSITGFLGSQILRRLLETSEVDRIIALVRGENIETARNRVQEQATIGKWWRDEFHDRIEIWLGDLNKPQLGLDKSHWTRLFADGNQRKIDGIIHNGAKVNWMDSYQSLVKANVHSTAHILSGMATMSNPFPLVYVSGGYMPDAEETHQEIAKSLSDACGYDQTKFMSELLINEYNHHLNLANPIAPRARTVIPGFIVGTQTEGIAHTEDFLWRLAFSIVRMQGISKDLGHLTVTGVDQVSDLVFKVILRPGSYPVETMRLFDGVSTQTMCRILAEELNISIRPMEHEEWMELLRKDVENANFDHPFAPVLAWFEESVWQFMDDQGENEKNKFYAEEDIIKSLQSSVGYLNDLGYFVDGGLGANAENAAIFTRAK</sequence>
<dbReference type="InterPro" id="IPR020845">
    <property type="entry name" value="AMP-binding_CS"/>
</dbReference>
<evidence type="ECO:0000256" key="2">
    <source>
        <dbReference type="ARBA" id="ARBA00022553"/>
    </source>
</evidence>
<keyword evidence="6" id="KW-1185">Reference proteome</keyword>